<evidence type="ECO:0000313" key="1">
    <source>
        <dbReference type="Ensembl" id="ENSSLDP00000031904.1"/>
    </source>
</evidence>
<dbReference type="CDD" id="cd20220">
    <property type="entry name" value="PFM_natterin-3-like"/>
    <property type="match status" value="1"/>
</dbReference>
<name>A0A3B4Z9V1_SERLL</name>
<evidence type="ECO:0000313" key="2">
    <source>
        <dbReference type="Proteomes" id="UP000261360"/>
    </source>
</evidence>
<dbReference type="PANTHER" id="PTHR31649">
    <property type="entry name" value="AGAP009604-PA"/>
    <property type="match status" value="1"/>
</dbReference>
<accession>A0A3B4Z9V1</accession>
<dbReference type="PANTHER" id="PTHR31649:SF1">
    <property type="entry name" value="FARNESOIC ACID O-METHYL TRANSFERASE DOMAIN-CONTAINING PROTEIN"/>
    <property type="match status" value="1"/>
</dbReference>
<reference evidence="1" key="2">
    <citation type="submission" date="2025-09" db="UniProtKB">
        <authorList>
            <consortium name="Ensembl"/>
        </authorList>
    </citation>
    <scope>IDENTIFICATION</scope>
</reference>
<sequence>DGTESLVVNMFYKSPDKATKDKRHPLPRPSTFNTNDQLKWQHWDGSLPNEAVSIDNTYVGRKDYVCKYQCHAGFYNPNSGSYCHYTNGGEVHKDPSFEILVNENNFEILEWKKGSANSAPQHSVRTCSSDEIYVGRNEYGLGKVHQIQKTFFLPWKTKVYQYEDNYEVLTVSKDVKSEHISKVEYNNNEAKITQYPSATMHVSTIVNNECSSTLKTLNFSKTYQTKRRWDIHSSVMLGTVGLPANFTHSTSLELNIPPNHYCRAYIAEYQFKVNIPFSARLDRTYSNGKSTGRSVTGTYENIWNGEVQAVVDRCEPVANALPCTQKPDPYSHVP</sequence>
<dbReference type="Gene3D" id="2.170.15.10">
    <property type="entry name" value="Proaerolysin, chain A, domain 3"/>
    <property type="match status" value="2"/>
</dbReference>
<organism evidence="1 2">
    <name type="scientific">Seriola lalandi dorsalis</name>
    <dbReference type="NCBI Taxonomy" id="1841481"/>
    <lineage>
        <taxon>Eukaryota</taxon>
        <taxon>Metazoa</taxon>
        <taxon>Chordata</taxon>
        <taxon>Craniata</taxon>
        <taxon>Vertebrata</taxon>
        <taxon>Euteleostomi</taxon>
        <taxon>Actinopterygii</taxon>
        <taxon>Neopterygii</taxon>
        <taxon>Teleostei</taxon>
        <taxon>Neoteleostei</taxon>
        <taxon>Acanthomorphata</taxon>
        <taxon>Carangaria</taxon>
        <taxon>Carangiformes</taxon>
        <taxon>Carangidae</taxon>
        <taxon>Seriola</taxon>
    </lineage>
</organism>
<dbReference type="AlphaFoldDB" id="A0A3B4Z9V1"/>
<dbReference type="Ensembl" id="ENSSLDT00000032814.1">
    <property type="protein sequence ID" value="ENSSLDP00000031904.1"/>
    <property type="gene ID" value="ENSSLDG00000024501.1"/>
</dbReference>
<dbReference type="InterPro" id="IPR006616">
    <property type="entry name" value="DM9_repeat"/>
</dbReference>
<keyword evidence="2" id="KW-1185">Reference proteome</keyword>
<dbReference type="GeneTree" id="ENSGT00400000024875"/>
<dbReference type="Pfam" id="PF11901">
    <property type="entry name" value="DM9"/>
    <property type="match status" value="1"/>
</dbReference>
<protein>
    <submittedName>
        <fullName evidence="1">Uncharacterized protein</fullName>
    </submittedName>
</protein>
<dbReference type="Proteomes" id="UP000261360">
    <property type="component" value="Unplaced"/>
</dbReference>
<proteinExistence type="predicted"/>
<reference evidence="1" key="1">
    <citation type="submission" date="2025-08" db="UniProtKB">
        <authorList>
            <consortium name="Ensembl"/>
        </authorList>
    </citation>
    <scope>IDENTIFICATION</scope>
</reference>
<dbReference type="SUPFAM" id="SSF56973">
    <property type="entry name" value="Aerolisin/ETX pore-forming domain"/>
    <property type="match status" value="1"/>
</dbReference>